<proteinExistence type="predicted"/>
<organism evidence="1 2">
    <name type="scientific">Dreissena polymorpha</name>
    <name type="common">Zebra mussel</name>
    <name type="synonym">Mytilus polymorpha</name>
    <dbReference type="NCBI Taxonomy" id="45954"/>
    <lineage>
        <taxon>Eukaryota</taxon>
        <taxon>Metazoa</taxon>
        <taxon>Spiralia</taxon>
        <taxon>Lophotrochozoa</taxon>
        <taxon>Mollusca</taxon>
        <taxon>Bivalvia</taxon>
        <taxon>Autobranchia</taxon>
        <taxon>Heteroconchia</taxon>
        <taxon>Euheterodonta</taxon>
        <taxon>Imparidentia</taxon>
        <taxon>Neoheterodontei</taxon>
        <taxon>Myida</taxon>
        <taxon>Dreissenoidea</taxon>
        <taxon>Dreissenidae</taxon>
        <taxon>Dreissena</taxon>
    </lineage>
</organism>
<comment type="caution">
    <text evidence="1">The sequence shown here is derived from an EMBL/GenBank/DDBJ whole genome shotgun (WGS) entry which is preliminary data.</text>
</comment>
<reference evidence="1" key="2">
    <citation type="submission" date="2020-11" db="EMBL/GenBank/DDBJ databases">
        <authorList>
            <person name="McCartney M.A."/>
            <person name="Auch B."/>
            <person name="Kono T."/>
            <person name="Mallez S."/>
            <person name="Becker A."/>
            <person name="Gohl D.M."/>
            <person name="Silverstein K.A.T."/>
            <person name="Koren S."/>
            <person name="Bechman K.B."/>
            <person name="Herman A."/>
            <person name="Abrahante J.E."/>
            <person name="Garbe J."/>
        </authorList>
    </citation>
    <scope>NUCLEOTIDE SEQUENCE</scope>
    <source>
        <strain evidence="1">Duluth1</strain>
        <tissue evidence="1">Whole animal</tissue>
    </source>
</reference>
<sequence>MCQGCNRLSRTLQPTNQKGTSFHSNSRRLWYTLPRDCAIKVNRHRNSSRSTSDIFSRVGLPNETLTDVGKQFVSDLMKEICRLLDMKKLTPIPPAIQWSS</sequence>
<gene>
    <name evidence="1" type="ORF">DPMN_144682</name>
</gene>
<dbReference type="InterPro" id="IPR036397">
    <property type="entry name" value="RNaseH_sf"/>
</dbReference>
<evidence type="ECO:0000313" key="2">
    <source>
        <dbReference type="Proteomes" id="UP000828390"/>
    </source>
</evidence>
<dbReference type="GO" id="GO:0003676">
    <property type="term" value="F:nucleic acid binding"/>
    <property type="evidence" value="ECO:0007669"/>
    <property type="project" value="InterPro"/>
</dbReference>
<name>A0A9D4F3N7_DREPO</name>
<keyword evidence="2" id="KW-1185">Reference proteome</keyword>
<dbReference type="Gene3D" id="3.30.420.10">
    <property type="entry name" value="Ribonuclease H-like superfamily/Ribonuclease H"/>
    <property type="match status" value="1"/>
</dbReference>
<dbReference type="EMBL" id="JAIWYP010000007">
    <property type="protein sequence ID" value="KAH3791202.1"/>
    <property type="molecule type" value="Genomic_DNA"/>
</dbReference>
<dbReference type="Proteomes" id="UP000828390">
    <property type="component" value="Unassembled WGS sequence"/>
</dbReference>
<protein>
    <submittedName>
        <fullName evidence="1">Uncharacterized protein</fullName>
    </submittedName>
</protein>
<reference evidence="1" key="1">
    <citation type="journal article" date="2019" name="bioRxiv">
        <title>The Genome of the Zebra Mussel, Dreissena polymorpha: A Resource for Invasive Species Research.</title>
        <authorList>
            <person name="McCartney M.A."/>
            <person name="Auch B."/>
            <person name="Kono T."/>
            <person name="Mallez S."/>
            <person name="Zhang Y."/>
            <person name="Obille A."/>
            <person name="Becker A."/>
            <person name="Abrahante J.E."/>
            <person name="Garbe J."/>
            <person name="Badalamenti J.P."/>
            <person name="Herman A."/>
            <person name="Mangelson H."/>
            <person name="Liachko I."/>
            <person name="Sullivan S."/>
            <person name="Sone E.D."/>
            <person name="Koren S."/>
            <person name="Silverstein K.A.T."/>
            <person name="Beckman K.B."/>
            <person name="Gohl D.M."/>
        </authorList>
    </citation>
    <scope>NUCLEOTIDE SEQUENCE</scope>
    <source>
        <strain evidence="1">Duluth1</strain>
        <tissue evidence="1">Whole animal</tissue>
    </source>
</reference>
<evidence type="ECO:0000313" key="1">
    <source>
        <dbReference type="EMBL" id="KAH3791202.1"/>
    </source>
</evidence>
<accession>A0A9D4F3N7</accession>
<dbReference type="AlphaFoldDB" id="A0A9D4F3N7"/>